<keyword evidence="3" id="KW-1185">Reference proteome</keyword>
<reference evidence="3" key="1">
    <citation type="submission" date="2011-08" db="EMBL/GenBank/DDBJ databases">
        <authorList>
            <person name="Rombauts S."/>
        </authorList>
    </citation>
    <scope>NUCLEOTIDE SEQUENCE</scope>
    <source>
        <strain evidence="3">London</strain>
    </source>
</reference>
<gene>
    <name evidence="2" type="primary">107368183</name>
</gene>
<organism evidence="2 3">
    <name type="scientific">Tetranychus urticae</name>
    <name type="common">Two-spotted spider mite</name>
    <dbReference type="NCBI Taxonomy" id="32264"/>
    <lineage>
        <taxon>Eukaryota</taxon>
        <taxon>Metazoa</taxon>
        <taxon>Ecdysozoa</taxon>
        <taxon>Arthropoda</taxon>
        <taxon>Chelicerata</taxon>
        <taxon>Arachnida</taxon>
        <taxon>Acari</taxon>
        <taxon>Acariformes</taxon>
        <taxon>Trombidiformes</taxon>
        <taxon>Prostigmata</taxon>
        <taxon>Eleutherengona</taxon>
        <taxon>Raphignathae</taxon>
        <taxon>Tetranychoidea</taxon>
        <taxon>Tetranychidae</taxon>
        <taxon>Tetranychus</taxon>
    </lineage>
</organism>
<evidence type="ECO:0000313" key="3">
    <source>
        <dbReference type="Proteomes" id="UP000015104"/>
    </source>
</evidence>
<sequence length="120" mass="14130">MESNKNDNSSIPPSFTQLMEYQVSLHVMLDQENSRFNEFTKPLEIDTLITRASHYLSKLNNVKKDMEMLSEKAERIRKRGLKLQEMVQKQILEKEMRKDEQLQREKQLAPVVLKGSPPKK</sequence>
<dbReference type="HOGENOM" id="CLU_2052591_0_0_1"/>
<evidence type="ECO:0000256" key="1">
    <source>
        <dbReference type="SAM" id="MobiDB-lite"/>
    </source>
</evidence>
<evidence type="ECO:0008006" key="4">
    <source>
        <dbReference type="Google" id="ProtNLM"/>
    </source>
</evidence>
<dbReference type="EMBL" id="CAEY01000696">
    <property type="status" value="NOT_ANNOTATED_CDS"/>
    <property type="molecule type" value="Genomic_DNA"/>
</dbReference>
<dbReference type="GO" id="GO:0031083">
    <property type="term" value="C:BLOC-1 complex"/>
    <property type="evidence" value="ECO:0007669"/>
    <property type="project" value="TreeGrafter"/>
</dbReference>
<evidence type="ECO:0000313" key="2">
    <source>
        <dbReference type="EnsemblMetazoa" id="tetur26g00790.1"/>
    </source>
</evidence>
<dbReference type="GO" id="GO:0030133">
    <property type="term" value="C:transport vesicle"/>
    <property type="evidence" value="ECO:0007669"/>
    <property type="project" value="TreeGrafter"/>
</dbReference>
<proteinExistence type="predicted"/>
<reference evidence="2" key="2">
    <citation type="submission" date="2015-06" db="UniProtKB">
        <authorList>
            <consortium name="EnsemblMetazoa"/>
        </authorList>
    </citation>
    <scope>IDENTIFICATION</scope>
</reference>
<protein>
    <recommendedName>
        <fullName evidence="4">Biogenesis of lysosome-related organelles complex 1 subunit 6</fullName>
    </recommendedName>
</protein>
<dbReference type="InterPro" id="IPR028119">
    <property type="entry name" value="Snapin/Pallidin/Snn1"/>
</dbReference>
<dbReference type="STRING" id="32264.T1KXN4"/>
<dbReference type="EnsemblMetazoa" id="tetur26g00790.1">
    <property type="protein sequence ID" value="tetur26g00790.1"/>
    <property type="gene ID" value="tetur26g00790"/>
</dbReference>
<dbReference type="AlphaFoldDB" id="T1KXN4"/>
<dbReference type="Pfam" id="PF14712">
    <property type="entry name" value="Snapin_Pallidin"/>
    <property type="match status" value="1"/>
</dbReference>
<dbReference type="PANTHER" id="PTHR31328:SF2">
    <property type="entry name" value="BIOGENESIS OF LYSOSOME-RELATED ORGANELLES COMPLEX 1 SUBUNIT 6"/>
    <property type="match status" value="1"/>
</dbReference>
<accession>T1KXN4</accession>
<dbReference type="PANTHER" id="PTHR31328">
    <property type="entry name" value="BIOGENESIS OF LYSOSOME-RELATED ORGANELLES COMPLEX 1 SUBUNIT 6"/>
    <property type="match status" value="1"/>
</dbReference>
<feature type="region of interest" description="Disordered" evidence="1">
    <location>
        <begin position="96"/>
        <end position="120"/>
    </location>
</feature>
<dbReference type="Proteomes" id="UP000015104">
    <property type="component" value="Unassembled WGS sequence"/>
</dbReference>
<name>T1KXN4_TETUR</name>
<feature type="compositionally biased region" description="Basic and acidic residues" evidence="1">
    <location>
        <begin position="96"/>
        <end position="107"/>
    </location>
</feature>